<dbReference type="GO" id="GO:0009279">
    <property type="term" value="C:cell outer membrane"/>
    <property type="evidence" value="ECO:0007669"/>
    <property type="project" value="UniProtKB-SubCell"/>
</dbReference>
<dbReference type="SUPFAM" id="SSF103647">
    <property type="entry name" value="TSP type-3 repeat"/>
    <property type="match status" value="1"/>
</dbReference>
<dbReference type="PANTHER" id="PTHR30329:SF21">
    <property type="entry name" value="LIPOPROTEIN YIAD-RELATED"/>
    <property type="match status" value="1"/>
</dbReference>
<evidence type="ECO:0000259" key="8">
    <source>
        <dbReference type="PROSITE" id="PS51123"/>
    </source>
</evidence>
<dbReference type="Pfam" id="PF00691">
    <property type="entry name" value="OmpA"/>
    <property type="match status" value="1"/>
</dbReference>
<dbReference type="InterPro" id="IPR050330">
    <property type="entry name" value="Bact_OuterMem_StrucFunc"/>
</dbReference>
<keyword evidence="3 5" id="KW-0472">Membrane</keyword>
<evidence type="ECO:0000256" key="4">
    <source>
        <dbReference type="ARBA" id="ARBA00023237"/>
    </source>
</evidence>
<dbReference type="Proteomes" id="UP000239872">
    <property type="component" value="Unassembled WGS sequence"/>
</dbReference>
<evidence type="ECO:0000313" key="9">
    <source>
        <dbReference type="EMBL" id="PQJ10741.1"/>
    </source>
</evidence>
<name>A0A2S7SVU8_9BACT</name>
<keyword evidence="10" id="KW-1185">Reference proteome</keyword>
<proteinExistence type="predicted"/>
<dbReference type="InterPro" id="IPR003367">
    <property type="entry name" value="Thrombospondin_3-like_rpt"/>
</dbReference>
<evidence type="ECO:0000256" key="3">
    <source>
        <dbReference type="ARBA" id="ARBA00023136"/>
    </source>
</evidence>
<evidence type="ECO:0000313" key="10">
    <source>
        <dbReference type="Proteomes" id="UP000239872"/>
    </source>
</evidence>
<gene>
    <name evidence="9" type="ORF">CJD36_012280</name>
</gene>
<feature type="domain" description="OmpA-like" evidence="8">
    <location>
        <begin position="487"/>
        <end position="604"/>
    </location>
</feature>
<dbReference type="SUPFAM" id="SSF103088">
    <property type="entry name" value="OmpA-like"/>
    <property type="match status" value="1"/>
</dbReference>
<dbReference type="InterPro" id="IPR036737">
    <property type="entry name" value="OmpA-like_sf"/>
</dbReference>
<feature type="chain" id="PRO_5015782836" description="OmpA-like domain-containing protein" evidence="7">
    <location>
        <begin position="20"/>
        <end position="605"/>
    </location>
</feature>
<feature type="signal peptide" evidence="7">
    <location>
        <begin position="1"/>
        <end position="19"/>
    </location>
</feature>
<evidence type="ECO:0000256" key="2">
    <source>
        <dbReference type="ARBA" id="ARBA00022729"/>
    </source>
</evidence>
<dbReference type="InterPro" id="IPR006665">
    <property type="entry name" value="OmpA-like"/>
</dbReference>
<dbReference type="GO" id="GO:0005509">
    <property type="term" value="F:calcium ion binding"/>
    <property type="evidence" value="ECO:0007669"/>
    <property type="project" value="InterPro"/>
</dbReference>
<accession>A0A2S7SVU8</accession>
<comment type="subcellular location">
    <subcellularLocation>
        <location evidence="1">Cell outer membrane</location>
    </subcellularLocation>
</comment>
<keyword evidence="2 7" id="KW-0732">Signal</keyword>
<organism evidence="9 10">
    <name type="scientific">Flavipsychrobacter stenotrophus</name>
    <dbReference type="NCBI Taxonomy" id="2077091"/>
    <lineage>
        <taxon>Bacteria</taxon>
        <taxon>Pseudomonadati</taxon>
        <taxon>Bacteroidota</taxon>
        <taxon>Chitinophagia</taxon>
        <taxon>Chitinophagales</taxon>
        <taxon>Chitinophagaceae</taxon>
        <taxon>Flavipsychrobacter</taxon>
    </lineage>
</organism>
<feature type="region of interest" description="Disordered" evidence="6">
    <location>
        <begin position="570"/>
        <end position="605"/>
    </location>
</feature>
<evidence type="ECO:0000256" key="5">
    <source>
        <dbReference type="PROSITE-ProRule" id="PRU00473"/>
    </source>
</evidence>
<dbReference type="InterPro" id="IPR006664">
    <property type="entry name" value="OMP_bac"/>
</dbReference>
<dbReference type="RefSeq" id="WP_105039468.1">
    <property type="nucleotide sequence ID" value="NZ_PPSL01000003.1"/>
</dbReference>
<dbReference type="Gene3D" id="3.30.1330.60">
    <property type="entry name" value="OmpA-like domain"/>
    <property type="match status" value="1"/>
</dbReference>
<evidence type="ECO:0000256" key="7">
    <source>
        <dbReference type="SAM" id="SignalP"/>
    </source>
</evidence>
<dbReference type="PRINTS" id="PR01021">
    <property type="entry name" value="OMPADOMAIN"/>
</dbReference>
<protein>
    <recommendedName>
        <fullName evidence="8">OmpA-like domain-containing protein</fullName>
    </recommendedName>
</protein>
<sequence>MKKILSLLIAATSATSAIAQTNTVHSHGDSAMGRWVIDVNLLGGMATQDLTTTSSSTNYPGALNMNTGNLKYKNGYSLGADAQLGVFFGKKKHFGLGTGIMFMQQYGDAILDNYHAEFRATDAAGNVFRQVVNGNDVRESIKSTNINIPLVLKYKNRFSKHWGFTADAGALFNLQMMHAYTTHASFDYEAIYKFVPNETGGMTSVYDNAAVASSNDWFITRAEFLRNNPNGNVQQYFDTKRALGYSVGSGIKPGTSKGNSSYTTGSIGLLLQPSINYFFSDKVAMNLGVYYMYQPFKNDAQADYKLTTGMANYSSVTNSVSESKNQNYGVNVGLRFFMGKQDRDHDGISDKKDKCPDVYGLAKFNGCPDTDGDGIPDNEDSCVLIPGIAKFHGCPDTDGDGIPDRLDACPLVAGPIAFNGCPDRDGDGIIDKDDQCPDVPGILLYHGCPDTDGDGVIDKDDKCPTVAGPASNQGCPVEPVKETHTEPVEGNLDVSTPILFDVNMTTFPEESTPLIEKTATELKRNKNMSLTIDGHADATGPEAANVYLSLGRANAVKVQLTKRGVNGKRIRTIGHGSSEPAATNKTTDGKQENRRAVMTITPGRK</sequence>
<dbReference type="CDD" id="cd07185">
    <property type="entry name" value="OmpA_C-like"/>
    <property type="match status" value="1"/>
</dbReference>
<dbReference type="InterPro" id="IPR028974">
    <property type="entry name" value="TSP_type-3_rpt"/>
</dbReference>
<dbReference type="PROSITE" id="PS51123">
    <property type="entry name" value="OMPA_2"/>
    <property type="match status" value="1"/>
</dbReference>
<keyword evidence="4" id="KW-0998">Cell outer membrane</keyword>
<dbReference type="AlphaFoldDB" id="A0A2S7SVU8"/>
<comment type="caution">
    <text evidence="9">The sequence shown here is derived from an EMBL/GenBank/DDBJ whole genome shotgun (WGS) entry which is preliminary data.</text>
</comment>
<dbReference type="GO" id="GO:0007155">
    <property type="term" value="P:cell adhesion"/>
    <property type="evidence" value="ECO:0007669"/>
    <property type="project" value="InterPro"/>
</dbReference>
<dbReference type="EMBL" id="PPSL01000003">
    <property type="protein sequence ID" value="PQJ10741.1"/>
    <property type="molecule type" value="Genomic_DNA"/>
</dbReference>
<dbReference type="OrthoDB" id="1522982at2"/>
<dbReference type="InterPro" id="IPR025665">
    <property type="entry name" value="Beta-barrel_OMP_2"/>
</dbReference>
<dbReference type="PANTHER" id="PTHR30329">
    <property type="entry name" value="STATOR ELEMENT OF FLAGELLAR MOTOR COMPLEX"/>
    <property type="match status" value="1"/>
</dbReference>
<dbReference type="Pfam" id="PF02412">
    <property type="entry name" value="TSP_3"/>
    <property type="match status" value="3"/>
</dbReference>
<evidence type="ECO:0000256" key="6">
    <source>
        <dbReference type="SAM" id="MobiDB-lite"/>
    </source>
</evidence>
<dbReference type="Gene3D" id="4.10.1080.10">
    <property type="entry name" value="TSP type-3 repeat"/>
    <property type="match status" value="1"/>
</dbReference>
<reference evidence="9 10" key="1">
    <citation type="submission" date="2018-01" db="EMBL/GenBank/DDBJ databases">
        <title>A novel member of the phylum Bacteroidetes isolated from glacier ice.</title>
        <authorList>
            <person name="Liu Q."/>
            <person name="Xin Y.-H."/>
        </authorList>
    </citation>
    <scope>NUCLEOTIDE SEQUENCE [LARGE SCALE GENOMIC DNA]</scope>
    <source>
        <strain evidence="9 10">RB1R16</strain>
    </source>
</reference>
<dbReference type="Pfam" id="PF13568">
    <property type="entry name" value="OMP_b-brl_2"/>
    <property type="match status" value="1"/>
</dbReference>
<evidence type="ECO:0000256" key="1">
    <source>
        <dbReference type="ARBA" id="ARBA00004442"/>
    </source>
</evidence>